<gene>
    <name evidence="1" type="ORF">MRBLBA1_004535</name>
</gene>
<organism evidence="1 2">
    <name type="scientific">Bacillus proteolyticus</name>
    <dbReference type="NCBI Taxonomy" id="2026192"/>
    <lineage>
        <taxon>Bacteria</taxon>
        <taxon>Bacillati</taxon>
        <taxon>Bacillota</taxon>
        <taxon>Bacilli</taxon>
        <taxon>Bacillales</taxon>
        <taxon>Bacillaceae</taxon>
        <taxon>Bacillus</taxon>
        <taxon>Bacillus cereus group</taxon>
    </lineage>
</organism>
<comment type="caution">
    <text evidence="1">The sequence shown here is derived from an EMBL/GenBank/DDBJ whole genome shotgun (WGS) entry which is preliminary data.</text>
</comment>
<accession>A0ABV3IH13</accession>
<dbReference type="EMBL" id="JBEGIE010000055">
    <property type="protein sequence ID" value="MEV4913622.1"/>
    <property type="molecule type" value="Genomic_DNA"/>
</dbReference>
<protein>
    <submittedName>
        <fullName evidence="1">Uncharacterized protein</fullName>
    </submittedName>
</protein>
<evidence type="ECO:0000313" key="1">
    <source>
        <dbReference type="EMBL" id="MEV4913622.1"/>
    </source>
</evidence>
<name>A0ABV3IH13_9BACI</name>
<keyword evidence="2" id="KW-1185">Reference proteome</keyword>
<proteinExistence type="predicted"/>
<dbReference type="Proteomes" id="UP001552502">
    <property type="component" value="Unassembled WGS sequence"/>
</dbReference>
<evidence type="ECO:0000313" key="2">
    <source>
        <dbReference type="Proteomes" id="UP001552502"/>
    </source>
</evidence>
<dbReference type="RefSeq" id="WP_165616018.1">
    <property type="nucleotide sequence ID" value="NZ_JBEGIE010000055.1"/>
</dbReference>
<sequence length="88" mass="10000">MASRLPTRQKAPLRQKLHPPSILSEPLALLINIQLQRLESPVISLSRLKQKALHARELEVSWILNEPLVLLIFKKTKTGSCKMELALL</sequence>
<reference evidence="1 2" key="1">
    <citation type="journal article" date="2023" name="Proc. Natl. Acad. Sci. U.S.A.">
        <title>Bacterial tolerance to host-exuded specialized metabolites structures the maize root microbiome.</title>
        <authorList>
            <person name="Thoenen L."/>
            <person name="Giroud C."/>
            <person name="Kreuzer M."/>
            <person name="Waelchli J."/>
            <person name="Gfeller V."/>
            <person name="Deslandes-Herold G."/>
            <person name="Mateo P."/>
            <person name="Robert C.A.M."/>
            <person name="Ahrens C.H."/>
            <person name="Rubio-Somoza I."/>
            <person name="Bruggmann R."/>
            <person name="Erb M."/>
            <person name="Schlaeppi K."/>
        </authorList>
    </citation>
    <scope>NUCLEOTIDE SEQUENCE [LARGE SCALE GENOMIC DNA]</scope>
    <source>
        <strain evidence="1 2">LBA1-1-1.1</strain>
    </source>
</reference>